<name>A0A7X9HH45_UNCKA</name>
<comment type="caution">
    <text evidence="10">The sequence shown here is derived from an EMBL/GenBank/DDBJ whole genome shotgun (WGS) entry which is preliminary data.</text>
</comment>
<feature type="domain" description="Glyceraldehyde 3-phosphate dehydrogenase NAD(P) binding" evidence="9">
    <location>
        <begin position="3"/>
        <end position="175"/>
    </location>
</feature>
<gene>
    <name evidence="10" type="primary">gap</name>
    <name evidence="10" type="ORF">GYA27_02310</name>
</gene>
<dbReference type="InterPro" id="IPR020829">
    <property type="entry name" value="GlycerAld_3-P_DH_cat"/>
</dbReference>
<dbReference type="PANTHER" id="PTHR43148">
    <property type="entry name" value="GLYCERALDEHYDE-3-PHOSPHATE DEHYDROGENASE 2"/>
    <property type="match status" value="1"/>
</dbReference>
<dbReference type="InterPro" id="IPR006424">
    <property type="entry name" value="Glyceraldehyde-3-P_DH_1"/>
</dbReference>
<evidence type="ECO:0000256" key="6">
    <source>
        <dbReference type="PIRSR" id="PIRSR000149-4"/>
    </source>
</evidence>
<dbReference type="FunFam" id="3.30.360.10:FF:000002">
    <property type="entry name" value="Glyceraldehyde-3-phosphate dehydrogenase"/>
    <property type="match status" value="1"/>
</dbReference>
<keyword evidence="5" id="KW-0520">NAD</keyword>
<dbReference type="NCBIfam" id="TIGR01534">
    <property type="entry name" value="GAPDH-I"/>
    <property type="match status" value="1"/>
</dbReference>
<dbReference type="InterPro" id="IPR036291">
    <property type="entry name" value="NAD(P)-bd_dom_sf"/>
</dbReference>
<organism evidence="10 11">
    <name type="scientific">candidate division WWE3 bacterium</name>
    <dbReference type="NCBI Taxonomy" id="2053526"/>
    <lineage>
        <taxon>Bacteria</taxon>
        <taxon>Katanobacteria</taxon>
    </lineage>
</organism>
<evidence type="ECO:0000256" key="8">
    <source>
        <dbReference type="RuleBase" id="RU361160"/>
    </source>
</evidence>
<dbReference type="GO" id="GO:0006006">
    <property type="term" value="P:glucose metabolic process"/>
    <property type="evidence" value="ECO:0007669"/>
    <property type="project" value="InterPro"/>
</dbReference>
<evidence type="ECO:0000256" key="5">
    <source>
        <dbReference type="PIRSR" id="PIRSR000149-3"/>
    </source>
</evidence>
<dbReference type="GO" id="GO:0016620">
    <property type="term" value="F:oxidoreductase activity, acting on the aldehyde or oxo group of donors, NAD or NADP as acceptor"/>
    <property type="evidence" value="ECO:0007669"/>
    <property type="project" value="InterPro"/>
</dbReference>
<feature type="binding site" evidence="5">
    <location>
        <position position="343"/>
    </location>
    <ligand>
        <name>NAD(+)</name>
        <dbReference type="ChEBI" id="CHEBI:57540"/>
    </ligand>
</feature>
<dbReference type="SUPFAM" id="SSF51735">
    <property type="entry name" value="NAD(P)-binding Rossmann-fold domains"/>
    <property type="match status" value="1"/>
</dbReference>
<proteinExistence type="inferred from homology"/>
<feature type="binding site" evidence="5">
    <location>
        <position position="144"/>
    </location>
    <ligand>
        <name>NAD(+)</name>
        <dbReference type="ChEBI" id="CHEBI:57540"/>
    </ligand>
</feature>
<reference evidence="10 11" key="1">
    <citation type="journal article" date="2020" name="Biotechnol. Biofuels">
        <title>New insights from the biogas microbiome by comprehensive genome-resolved metagenomics of nearly 1600 species originating from multiple anaerobic digesters.</title>
        <authorList>
            <person name="Campanaro S."/>
            <person name="Treu L."/>
            <person name="Rodriguez-R L.M."/>
            <person name="Kovalovszki A."/>
            <person name="Ziels R.M."/>
            <person name="Maus I."/>
            <person name="Zhu X."/>
            <person name="Kougias P.G."/>
            <person name="Basile A."/>
            <person name="Luo G."/>
            <person name="Schluter A."/>
            <person name="Konstantinidis K.T."/>
            <person name="Angelidaki I."/>
        </authorList>
    </citation>
    <scope>NUCLEOTIDE SEQUENCE [LARGE SCALE GENOMIC DNA]</scope>
    <source>
        <strain evidence="10">AS27yjCOA_165</strain>
    </source>
</reference>
<dbReference type="PROSITE" id="PS00071">
    <property type="entry name" value="GAPDH"/>
    <property type="match status" value="1"/>
</dbReference>
<dbReference type="CDD" id="cd18126">
    <property type="entry name" value="GAPDH_I_C"/>
    <property type="match status" value="1"/>
</dbReference>
<comment type="similarity">
    <text evidence="1 7">Belongs to the glyceraldehyde-3-phosphate dehydrogenase family.</text>
</comment>
<dbReference type="EMBL" id="JAAZNL010000021">
    <property type="protein sequence ID" value="NMB70011.1"/>
    <property type="molecule type" value="Genomic_DNA"/>
</dbReference>
<feature type="binding site" evidence="4">
    <location>
        <begin position="174"/>
        <end position="176"/>
    </location>
    <ligand>
        <name>D-glyceraldehyde 3-phosphate</name>
        <dbReference type="ChEBI" id="CHEBI:59776"/>
    </ligand>
</feature>
<dbReference type="GO" id="GO:0051287">
    <property type="term" value="F:NAD binding"/>
    <property type="evidence" value="ECO:0007669"/>
    <property type="project" value="InterPro"/>
</dbReference>
<keyword evidence="2 8" id="KW-0560">Oxidoreductase</keyword>
<dbReference type="Gene3D" id="3.40.50.720">
    <property type="entry name" value="NAD(P)-binding Rossmann-like Domain"/>
    <property type="match status" value="1"/>
</dbReference>
<sequence>MPARIAINGFGRIGRASFKIALDKQNVEVVAVNDLTNPRVLAHLLKYDSAYGIYNKEVYLEEDGKRVNLSDTDGDQEKFFSQTAAETYIVVDGKKTRVLSEKDPSALPWAELGVDVVLECTGRFTKDDSAGAHIQAGAKKVVISAPTKGGQTQTFLLGVNDEQYIGQNIISNASCTTNCISPVVRAIHQKFNIVKAFMTTVHAVTTEQNLVDGPPPPLHPDMRRARAAGFNIIPTTTGAAKSTTEVIPDLKGKFDGLAIRVPILTGSITDLTMLLATKTTKEEINQCLTDAANDPKFRNVLSVTKEPIVSSDVVGTSYSAIADLSMTKVVDGDFVKVLAWYDNEWGYSNRLVEMAMLAVL</sequence>
<dbReference type="Pfam" id="PF02800">
    <property type="entry name" value="Gp_dh_C"/>
    <property type="match status" value="1"/>
</dbReference>
<evidence type="ECO:0000256" key="1">
    <source>
        <dbReference type="ARBA" id="ARBA00007406"/>
    </source>
</evidence>
<feature type="binding site" evidence="5">
    <location>
        <position position="34"/>
    </location>
    <ligand>
        <name>NAD(+)</name>
        <dbReference type="ChEBI" id="CHEBI:57540"/>
    </ligand>
</feature>
<dbReference type="SMART" id="SM00846">
    <property type="entry name" value="Gp_dh_N"/>
    <property type="match status" value="1"/>
</dbReference>
<feature type="binding site" evidence="4">
    <location>
        <position position="205"/>
    </location>
    <ligand>
        <name>D-glyceraldehyde 3-phosphate</name>
        <dbReference type="ChEBI" id="CHEBI:59776"/>
    </ligand>
</feature>
<feature type="binding site" evidence="5">
    <location>
        <begin position="12"/>
        <end position="13"/>
    </location>
    <ligand>
        <name>NAD(+)</name>
        <dbReference type="ChEBI" id="CHEBI:57540"/>
    </ligand>
</feature>
<dbReference type="InterPro" id="IPR020830">
    <property type="entry name" value="GlycerAld_3-P_DH_AS"/>
</dbReference>
<dbReference type="SUPFAM" id="SSF55347">
    <property type="entry name" value="Glyceraldehyde-3-phosphate dehydrogenase-like, C-terminal domain"/>
    <property type="match status" value="1"/>
</dbReference>
<dbReference type="PIRSF" id="PIRSF000149">
    <property type="entry name" value="GAP_DH"/>
    <property type="match status" value="1"/>
</dbReference>
<evidence type="ECO:0000256" key="2">
    <source>
        <dbReference type="ARBA" id="ARBA00023002"/>
    </source>
</evidence>
<evidence type="ECO:0000256" key="3">
    <source>
        <dbReference type="PIRSR" id="PIRSR000149-1"/>
    </source>
</evidence>
<feature type="site" description="Activates thiol group during catalysis" evidence="6">
    <location>
        <position position="202"/>
    </location>
</feature>
<feature type="binding site" evidence="4">
    <location>
        <begin position="237"/>
        <end position="238"/>
    </location>
    <ligand>
        <name>D-glyceraldehyde 3-phosphate</name>
        <dbReference type="ChEBI" id="CHEBI:59776"/>
    </ligand>
</feature>
<dbReference type="CDD" id="cd05214">
    <property type="entry name" value="GAPDH_I_N"/>
    <property type="match status" value="1"/>
</dbReference>
<evidence type="ECO:0000256" key="4">
    <source>
        <dbReference type="PIRSR" id="PIRSR000149-2"/>
    </source>
</evidence>
<accession>A0A7X9HH45</accession>
<dbReference type="AlphaFoldDB" id="A0A7X9HH45"/>
<dbReference type="PRINTS" id="PR00078">
    <property type="entry name" value="G3PDHDRGNASE"/>
</dbReference>
<dbReference type="Gene3D" id="3.30.360.10">
    <property type="entry name" value="Dihydrodipicolinate Reductase, domain 2"/>
    <property type="match status" value="1"/>
</dbReference>
<evidence type="ECO:0000313" key="11">
    <source>
        <dbReference type="Proteomes" id="UP000526033"/>
    </source>
</evidence>
<dbReference type="GO" id="GO:0050661">
    <property type="term" value="F:NADP binding"/>
    <property type="evidence" value="ECO:0007669"/>
    <property type="project" value="InterPro"/>
</dbReference>
<evidence type="ECO:0000259" key="9">
    <source>
        <dbReference type="SMART" id="SM00846"/>
    </source>
</evidence>
<evidence type="ECO:0000256" key="7">
    <source>
        <dbReference type="RuleBase" id="RU000397"/>
    </source>
</evidence>
<dbReference type="InterPro" id="IPR020831">
    <property type="entry name" value="GlycerAld/Erythrose_P_DH"/>
</dbReference>
<feature type="active site" description="Nucleophile" evidence="3">
    <location>
        <position position="175"/>
    </location>
</feature>
<evidence type="ECO:0000313" key="10">
    <source>
        <dbReference type="EMBL" id="NMB70011.1"/>
    </source>
</evidence>
<dbReference type="Proteomes" id="UP000526033">
    <property type="component" value="Unassembled WGS sequence"/>
</dbReference>
<keyword evidence="5" id="KW-0547">Nucleotide-binding</keyword>
<dbReference type="EC" id="1.2.1.-" evidence="8"/>
<protein>
    <recommendedName>
        <fullName evidence="8">Glyceraldehyde-3-phosphate dehydrogenase</fullName>
        <ecNumber evidence="8">1.2.1.-</ecNumber>
    </recommendedName>
</protein>
<dbReference type="InterPro" id="IPR020828">
    <property type="entry name" value="GlycerAld_3-P_DH_NAD(P)-bd"/>
</dbReference>
<dbReference type="Pfam" id="PF00044">
    <property type="entry name" value="Gp_dh_N"/>
    <property type="match status" value="2"/>
</dbReference>
<feature type="binding site" evidence="4">
    <location>
        <position position="260"/>
    </location>
    <ligand>
        <name>D-glyceraldehyde 3-phosphate</name>
        <dbReference type="ChEBI" id="CHEBI:59776"/>
    </ligand>
</feature>